<gene>
    <name evidence="5" type="ORF">NQ317_018227</name>
</gene>
<dbReference type="PANTHER" id="PTHR31938:SF4">
    <property type="entry name" value="NUCLEAR SPECKLE SPLICING REGULATORY PROTEIN 1"/>
    <property type="match status" value="1"/>
</dbReference>
<evidence type="ECO:0000256" key="2">
    <source>
        <dbReference type="ARBA" id="ARBA00023054"/>
    </source>
</evidence>
<feature type="compositionally biased region" description="Acidic residues" evidence="3">
    <location>
        <begin position="264"/>
        <end position="279"/>
    </location>
</feature>
<dbReference type="InterPro" id="IPR018612">
    <property type="entry name" value="NSRP1_N"/>
</dbReference>
<dbReference type="EMBL" id="JAPWTJ010000018">
    <property type="protein sequence ID" value="KAJ8985198.1"/>
    <property type="molecule type" value="Genomic_DNA"/>
</dbReference>
<feature type="compositionally biased region" description="Polar residues" evidence="3">
    <location>
        <begin position="18"/>
        <end position="29"/>
    </location>
</feature>
<proteinExistence type="inferred from homology"/>
<comment type="caution">
    <text evidence="5">The sequence shown here is derived from an EMBL/GenBank/DDBJ whole genome shotgun (WGS) entry which is preliminary data.</text>
</comment>
<feature type="region of interest" description="Disordered" evidence="3">
    <location>
        <begin position="149"/>
        <end position="289"/>
    </location>
</feature>
<feature type="region of interest" description="Disordered" evidence="3">
    <location>
        <begin position="16"/>
        <end position="48"/>
    </location>
</feature>
<feature type="compositionally biased region" description="Basic and acidic residues" evidence="3">
    <location>
        <begin position="280"/>
        <end position="289"/>
    </location>
</feature>
<feature type="region of interest" description="Disordered" evidence="3">
    <location>
        <begin position="104"/>
        <end position="134"/>
    </location>
</feature>
<comment type="similarity">
    <text evidence="1">Belongs to the NSRP1 family.</text>
</comment>
<dbReference type="Proteomes" id="UP001162164">
    <property type="component" value="Unassembled WGS sequence"/>
</dbReference>
<sequence>MSKQYGLIIPNKGHKLGTVSSVKPSIFNDSDSDTESSKPKGFSKTVKRQDIINQQRAIEEDPTVYQYDEIYDKMEQEKIETKLSRKDLDKKPKYIGRLLATAEKRKRENERRIERQVQKEREEEGEQFKDKESFVTSAYKQKLQELRELEEQEKTKKSVTLQNKETWTVSTGTYMIKRKKRRRLSKKNQRVKEKKTPDRKSSSRSPSPKKRRSSESNSECEKQIKRKTDLKNRKYRTRKESDEEEKSDPKMITKKVHLQSNLDADSDFSIDSSDSEESEAEGKKETKKEINKVKDVIEPKEIEETTVKTEEVTENKEIEVIKEEQVEVKPKKPKVDIWKKRTVGEKFDEALRRYFERKAQRETGL</sequence>
<accession>A0ABQ9K443</accession>
<feature type="compositionally biased region" description="Basic and acidic residues" evidence="3">
    <location>
        <begin position="104"/>
        <end position="133"/>
    </location>
</feature>
<dbReference type="InterPro" id="IPR042816">
    <property type="entry name" value="Nsrp1"/>
</dbReference>
<name>A0ABQ9K443_9CUCU</name>
<evidence type="ECO:0000256" key="1">
    <source>
        <dbReference type="ARBA" id="ARBA00010126"/>
    </source>
</evidence>
<feature type="domain" description="Nuclear speckle splicing regulatory protein 1 N-terminal" evidence="4">
    <location>
        <begin position="53"/>
        <end position="164"/>
    </location>
</feature>
<feature type="compositionally biased region" description="Basic and acidic residues" evidence="3">
    <location>
        <begin position="219"/>
        <end position="232"/>
    </location>
</feature>
<keyword evidence="2" id="KW-0175">Coiled coil</keyword>
<feature type="compositionally biased region" description="Basic residues" evidence="3">
    <location>
        <begin position="176"/>
        <end position="189"/>
    </location>
</feature>
<dbReference type="PANTHER" id="PTHR31938">
    <property type="entry name" value="NUCLEAR SPECKLE SPLICING REGULATORY PROTEIN 1"/>
    <property type="match status" value="1"/>
</dbReference>
<dbReference type="Pfam" id="PF09745">
    <property type="entry name" value="NSRP1_N"/>
    <property type="match status" value="1"/>
</dbReference>
<evidence type="ECO:0000313" key="5">
    <source>
        <dbReference type="EMBL" id="KAJ8985198.1"/>
    </source>
</evidence>
<evidence type="ECO:0000256" key="3">
    <source>
        <dbReference type="SAM" id="MobiDB-lite"/>
    </source>
</evidence>
<organism evidence="5 6">
    <name type="scientific">Molorchus minor</name>
    <dbReference type="NCBI Taxonomy" id="1323400"/>
    <lineage>
        <taxon>Eukaryota</taxon>
        <taxon>Metazoa</taxon>
        <taxon>Ecdysozoa</taxon>
        <taxon>Arthropoda</taxon>
        <taxon>Hexapoda</taxon>
        <taxon>Insecta</taxon>
        <taxon>Pterygota</taxon>
        <taxon>Neoptera</taxon>
        <taxon>Endopterygota</taxon>
        <taxon>Coleoptera</taxon>
        <taxon>Polyphaga</taxon>
        <taxon>Cucujiformia</taxon>
        <taxon>Chrysomeloidea</taxon>
        <taxon>Cerambycidae</taxon>
        <taxon>Lamiinae</taxon>
        <taxon>Monochamini</taxon>
        <taxon>Molorchus</taxon>
    </lineage>
</organism>
<evidence type="ECO:0000313" key="6">
    <source>
        <dbReference type="Proteomes" id="UP001162164"/>
    </source>
</evidence>
<keyword evidence="6" id="KW-1185">Reference proteome</keyword>
<reference evidence="5" key="1">
    <citation type="journal article" date="2023" name="Insect Mol. Biol.">
        <title>Genome sequencing provides insights into the evolution of gene families encoding plant cell wall-degrading enzymes in longhorned beetles.</title>
        <authorList>
            <person name="Shin N.R."/>
            <person name="Okamura Y."/>
            <person name="Kirsch R."/>
            <person name="Pauchet Y."/>
        </authorList>
    </citation>
    <scope>NUCLEOTIDE SEQUENCE</scope>
    <source>
        <strain evidence="5">MMC_N1</strain>
    </source>
</reference>
<protein>
    <recommendedName>
        <fullName evidence="4">Nuclear speckle splicing regulatory protein 1 N-terminal domain-containing protein</fullName>
    </recommendedName>
</protein>
<feature type="compositionally biased region" description="Basic and acidic residues" evidence="3">
    <location>
        <begin position="190"/>
        <end position="201"/>
    </location>
</feature>
<feature type="compositionally biased region" description="Polar residues" evidence="3">
    <location>
        <begin position="158"/>
        <end position="173"/>
    </location>
</feature>
<evidence type="ECO:0000259" key="4">
    <source>
        <dbReference type="Pfam" id="PF09745"/>
    </source>
</evidence>